<dbReference type="Proteomes" id="UP000265703">
    <property type="component" value="Unassembled WGS sequence"/>
</dbReference>
<organism evidence="1 2">
    <name type="scientific">Glomus cerebriforme</name>
    <dbReference type="NCBI Taxonomy" id="658196"/>
    <lineage>
        <taxon>Eukaryota</taxon>
        <taxon>Fungi</taxon>
        <taxon>Fungi incertae sedis</taxon>
        <taxon>Mucoromycota</taxon>
        <taxon>Glomeromycotina</taxon>
        <taxon>Glomeromycetes</taxon>
        <taxon>Glomerales</taxon>
        <taxon>Glomeraceae</taxon>
        <taxon>Glomus</taxon>
    </lineage>
</organism>
<comment type="caution">
    <text evidence="1">The sequence shown here is derived from an EMBL/GenBank/DDBJ whole genome shotgun (WGS) entry which is preliminary data.</text>
</comment>
<dbReference type="OrthoDB" id="2319705at2759"/>
<proteinExistence type="predicted"/>
<name>A0A397SKK4_9GLOM</name>
<evidence type="ECO:0000313" key="2">
    <source>
        <dbReference type="Proteomes" id="UP000265703"/>
    </source>
</evidence>
<evidence type="ECO:0000313" key="1">
    <source>
        <dbReference type="EMBL" id="RIA84507.1"/>
    </source>
</evidence>
<reference evidence="1 2" key="1">
    <citation type="submission" date="2018-06" db="EMBL/GenBank/DDBJ databases">
        <title>Comparative genomics reveals the genomic features of Rhizophagus irregularis, R. cerebriforme, R. diaphanum and Gigaspora rosea, and their symbiotic lifestyle signature.</title>
        <authorList>
            <person name="Morin E."/>
            <person name="San Clemente H."/>
            <person name="Chen E.C.H."/>
            <person name="De La Providencia I."/>
            <person name="Hainaut M."/>
            <person name="Kuo A."/>
            <person name="Kohler A."/>
            <person name="Murat C."/>
            <person name="Tang N."/>
            <person name="Roy S."/>
            <person name="Loubradou J."/>
            <person name="Henrissat B."/>
            <person name="Grigoriev I.V."/>
            <person name="Corradi N."/>
            <person name="Roux C."/>
            <person name="Martin F.M."/>
        </authorList>
    </citation>
    <scope>NUCLEOTIDE SEQUENCE [LARGE SCALE GENOMIC DNA]</scope>
    <source>
        <strain evidence="1 2">DAOM 227022</strain>
    </source>
</reference>
<sequence>MSDIVNTLKSFSIINKLSNEYPETAKLLRYNIDGTVKLLKAKNVLFTYRSTKQIKVSKNGTDNIKAWEDYKTTIDKYLYDMNDQEEVGLARETLSDHIHKEHYDRYPFWPSVGKTQSSIINVRITQAYNYDPWYIVWSSDGYVEVTDKRPAVSEYYAEFVGKPDLKLVKLDESRMKTLEYMVQQNYVEAQKQVDILSNKELTWDNF</sequence>
<dbReference type="AlphaFoldDB" id="A0A397SKK4"/>
<accession>A0A397SKK4</accession>
<gene>
    <name evidence="1" type="ORF">C1645_808723</name>
</gene>
<keyword evidence="2" id="KW-1185">Reference proteome</keyword>
<dbReference type="EMBL" id="QKYT01000487">
    <property type="protein sequence ID" value="RIA84507.1"/>
    <property type="molecule type" value="Genomic_DNA"/>
</dbReference>
<protein>
    <submittedName>
        <fullName evidence="1">Uncharacterized protein</fullName>
    </submittedName>
</protein>